<gene>
    <name evidence="6" type="primary">ywlE</name>
    <name evidence="6" type="ORF">CLOACE_12320</name>
</gene>
<organism evidence="6 7">
    <name type="scientific">Clostridium acetireducens DSM 10703</name>
    <dbReference type="NCBI Taxonomy" id="1121290"/>
    <lineage>
        <taxon>Bacteria</taxon>
        <taxon>Bacillati</taxon>
        <taxon>Bacillota</taxon>
        <taxon>Clostridia</taxon>
        <taxon>Eubacteriales</taxon>
        <taxon>Clostridiaceae</taxon>
        <taxon>Clostridium</taxon>
    </lineage>
</organism>
<dbReference type="PANTHER" id="PTHR11717:SF31">
    <property type="entry name" value="LOW MOLECULAR WEIGHT PROTEIN-TYROSINE-PHOSPHATASE ETP-RELATED"/>
    <property type="match status" value="1"/>
</dbReference>
<evidence type="ECO:0000313" key="7">
    <source>
        <dbReference type="Proteomes" id="UP000175744"/>
    </source>
</evidence>
<proteinExistence type="inferred from homology"/>
<feature type="active site" description="Proton donor" evidence="4">
    <location>
        <position position="117"/>
    </location>
</feature>
<feature type="active site" description="Nucleophile" evidence="4">
    <location>
        <position position="13"/>
    </location>
</feature>
<dbReference type="SMART" id="SM00226">
    <property type="entry name" value="LMWPc"/>
    <property type="match status" value="1"/>
</dbReference>
<comment type="caution">
    <text evidence="6">The sequence shown here is derived from an EMBL/GenBank/DDBJ whole genome shotgun (WGS) entry which is preliminary data.</text>
</comment>
<dbReference type="AlphaFoldDB" id="A0A1E8EYY7"/>
<feature type="active site" description="Nucleophile" evidence="4">
    <location>
        <position position="7"/>
    </location>
</feature>
<evidence type="ECO:0000256" key="4">
    <source>
        <dbReference type="PIRSR" id="PIRSR617867-1"/>
    </source>
</evidence>
<reference evidence="6 7" key="1">
    <citation type="submission" date="2016-06" db="EMBL/GenBank/DDBJ databases">
        <title>Genome sequence of Clostridium acetireducens DSM 10703.</title>
        <authorList>
            <person name="Poehlein A."/>
            <person name="Fluechter S."/>
            <person name="Duerre P."/>
            <person name="Daniel R."/>
        </authorList>
    </citation>
    <scope>NUCLEOTIDE SEQUENCE [LARGE SCALE GENOMIC DNA]</scope>
    <source>
        <strain evidence="6 7">DSM 10703</strain>
    </source>
</reference>
<dbReference type="Proteomes" id="UP000175744">
    <property type="component" value="Unassembled WGS sequence"/>
</dbReference>
<dbReference type="EMBL" id="LZFO01000014">
    <property type="protein sequence ID" value="OFI06199.1"/>
    <property type="molecule type" value="Genomic_DNA"/>
</dbReference>
<keyword evidence="2 6" id="KW-0378">Hydrolase</keyword>
<evidence type="ECO:0000259" key="5">
    <source>
        <dbReference type="SMART" id="SM00226"/>
    </source>
</evidence>
<dbReference type="Pfam" id="PF01451">
    <property type="entry name" value="LMWPc"/>
    <property type="match status" value="1"/>
</dbReference>
<protein>
    <submittedName>
        <fullName evidence="6">Low molecular weight protein-tyrosine-phosphatase YwlE</fullName>
        <ecNumber evidence="6">3.1.3.48</ecNumber>
    </submittedName>
</protein>
<comment type="similarity">
    <text evidence="1">Belongs to the low molecular weight phosphotyrosine protein phosphatase family.</text>
</comment>
<evidence type="ECO:0000313" key="6">
    <source>
        <dbReference type="EMBL" id="OFI06199.1"/>
    </source>
</evidence>
<evidence type="ECO:0000256" key="3">
    <source>
        <dbReference type="ARBA" id="ARBA00022912"/>
    </source>
</evidence>
<dbReference type="OrthoDB" id="9784339at2"/>
<dbReference type="InterPro" id="IPR036196">
    <property type="entry name" value="Ptyr_pPase_sf"/>
</dbReference>
<dbReference type="CDD" id="cd16344">
    <property type="entry name" value="LMWPAP"/>
    <property type="match status" value="1"/>
</dbReference>
<dbReference type="Gene3D" id="3.40.50.2300">
    <property type="match status" value="1"/>
</dbReference>
<dbReference type="STRING" id="1121290.CLAOCE_12320"/>
<keyword evidence="7" id="KW-1185">Reference proteome</keyword>
<name>A0A1E8EYY7_9CLOT</name>
<dbReference type="SUPFAM" id="SSF52788">
    <property type="entry name" value="Phosphotyrosine protein phosphatases I"/>
    <property type="match status" value="1"/>
</dbReference>
<evidence type="ECO:0000256" key="1">
    <source>
        <dbReference type="ARBA" id="ARBA00011063"/>
    </source>
</evidence>
<dbReference type="InterPro" id="IPR023485">
    <property type="entry name" value="Ptyr_pPase"/>
</dbReference>
<dbReference type="EC" id="3.1.3.48" evidence="6"/>
<dbReference type="InterPro" id="IPR017867">
    <property type="entry name" value="Tyr_phospatase_low_mol_wt"/>
</dbReference>
<dbReference type="PRINTS" id="PR00719">
    <property type="entry name" value="LMWPTPASE"/>
</dbReference>
<keyword evidence="3" id="KW-0904">Protein phosphatase</keyword>
<dbReference type="PATRIC" id="fig|1121290.3.peg.1216"/>
<dbReference type="RefSeq" id="WP_070110226.1">
    <property type="nucleotide sequence ID" value="NZ_LZFO01000014.1"/>
</dbReference>
<dbReference type="PANTHER" id="PTHR11717">
    <property type="entry name" value="LOW MOLECULAR WEIGHT PROTEIN TYROSINE PHOSPHATASE"/>
    <property type="match status" value="1"/>
</dbReference>
<sequence length="151" mass="16990">MRILFVCTGNTCRSCMAEAIFNNICYIKGINAFSAGISIVKNSVASENAVKVLKEDFNIDLNGRKAVQLTEKMLKDNDLILTMTKCIKEIILSAFPNLHNKVYTLNEYIGSEEDIIDPYGGDFIVYKNTILQLKDSIILLIEKLKEDKGIF</sequence>
<dbReference type="InterPro" id="IPR050438">
    <property type="entry name" value="LMW_PTPase"/>
</dbReference>
<feature type="domain" description="Phosphotyrosine protein phosphatase I" evidence="5">
    <location>
        <begin position="1"/>
        <end position="143"/>
    </location>
</feature>
<evidence type="ECO:0000256" key="2">
    <source>
        <dbReference type="ARBA" id="ARBA00022801"/>
    </source>
</evidence>
<dbReference type="GO" id="GO:0004725">
    <property type="term" value="F:protein tyrosine phosphatase activity"/>
    <property type="evidence" value="ECO:0007669"/>
    <property type="project" value="UniProtKB-EC"/>
</dbReference>
<accession>A0A1E8EYY7</accession>